<dbReference type="PROSITE" id="PS50868">
    <property type="entry name" value="POST_SET"/>
    <property type="match status" value="1"/>
</dbReference>
<dbReference type="InterPro" id="IPR046341">
    <property type="entry name" value="SET_dom_sf"/>
</dbReference>
<dbReference type="PROSITE" id="PS50280">
    <property type="entry name" value="SET"/>
    <property type="match status" value="1"/>
</dbReference>
<dbReference type="GO" id="GO:0008168">
    <property type="term" value="F:methyltransferase activity"/>
    <property type="evidence" value="ECO:0007669"/>
    <property type="project" value="UniProtKB-KW"/>
</dbReference>
<reference evidence="8" key="1">
    <citation type="journal article" date="2014" name="Front. Microbiol.">
        <title>High frequency of phylogenetically diverse reductive dehalogenase-homologous genes in deep subseafloor sedimentary metagenomes.</title>
        <authorList>
            <person name="Kawai M."/>
            <person name="Futagami T."/>
            <person name="Toyoda A."/>
            <person name="Takaki Y."/>
            <person name="Nishi S."/>
            <person name="Hori S."/>
            <person name="Arai W."/>
            <person name="Tsubouchi T."/>
            <person name="Morono Y."/>
            <person name="Uchiyama I."/>
            <person name="Ito T."/>
            <person name="Fujiyama A."/>
            <person name="Inagaki F."/>
            <person name="Takami H."/>
        </authorList>
    </citation>
    <scope>NUCLEOTIDE SEQUENCE</scope>
    <source>
        <strain evidence="8">Expedition CK06-06</strain>
    </source>
</reference>
<dbReference type="SUPFAM" id="SSF82199">
    <property type="entry name" value="SET domain"/>
    <property type="match status" value="1"/>
</dbReference>
<proteinExistence type="predicted"/>
<dbReference type="Pfam" id="PF00856">
    <property type="entry name" value="SET"/>
    <property type="match status" value="1"/>
</dbReference>
<keyword evidence="5" id="KW-0949">S-adenosyl-L-methionine</keyword>
<organism evidence="8">
    <name type="scientific">marine sediment metagenome</name>
    <dbReference type="NCBI Taxonomy" id="412755"/>
    <lineage>
        <taxon>unclassified sequences</taxon>
        <taxon>metagenomes</taxon>
        <taxon>ecological metagenomes</taxon>
    </lineage>
</organism>
<dbReference type="AlphaFoldDB" id="X0UHF2"/>
<gene>
    <name evidence="8" type="ORF">S01H1_46095</name>
</gene>
<dbReference type="GO" id="GO:0005694">
    <property type="term" value="C:chromosome"/>
    <property type="evidence" value="ECO:0007669"/>
    <property type="project" value="UniProtKB-SubCell"/>
</dbReference>
<evidence type="ECO:0000256" key="5">
    <source>
        <dbReference type="ARBA" id="ARBA00022691"/>
    </source>
</evidence>
<dbReference type="InterPro" id="IPR001214">
    <property type="entry name" value="SET_dom"/>
</dbReference>
<evidence type="ECO:0000259" key="7">
    <source>
        <dbReference type="PROSITE" id="PS50868"/>
    </source>
</evidence>
<sequence length="169" mass="19427">MEDLHKRWPHRWGTPKSEVKKSPIHGIGLFAIEEIKKGEIVFVVGGIVVPVSEIKEYWEKVGPFGAQISDDFYIVPSTKEEIENTGVFNHSCDPNVGWAGDIRVIAMKNIKKEEELVMDYGMYDSVLKSFKCNCKSKNCRKIITSEDWKIPELQKKLGEFFAPYLKEKM</sequence>
<accession>X0UHF2</accession>
<evidence type="ECO:0000256" key="1">
    <source>
        <dbReference type="ARBA" id="ARBA00004286"/>
    </source>
</evidence>
<comment type="caution">
    <text evidence="8">The sequence shown here is derived from an EMBL/GenBank/DDBJ whole genome shotgun (WGS) entry which is preliminary data.</text>
</comment>
<dbReference type="InterPro" id="IPR003616">
    <property type="entry name" value="Post-SET_dom"/>
</dbReference>
<evidence type="ECO:0000256" key="2">
    <source>
        <dbReference type="ARBA" id="ARBA00022454"/>
    </source>
</evidence>
<dbReference type="SMART" id="SM00317">
    <property type="entry name" value="SET"/>
    <property type="match status" value="1"/>
</dbReference>
<evidence type="ECO:0000313" key="8">
    <source>
        <dbReference type="EMBL" id="GAG05184.1"/>
    </source>
</evidence>
<protein>
    <recommendedName>
        <fullName evidence="9">SET domain-containing protein</fullName>
    </recommendedName>
</protein>
<dbReference type="PANTHER" id="PTHR22884">
    <property type="entry name" value="SET DOMAIN PROTEINS"/>
    <property type="match status" value="1"/>
</dbReference>
<comment type="subcellular location">
    <subcellularLocation>
        <location evidence="1">Chromosome</location>
    </subcellularLocation>
</comment>
<keyword evidence="4" id="KW-0808">Transferase</keyword>
<evidence type="ECO:0000256" key="4">
    <source>
        <dbReference type="ARBA" id="ARBA00022679"/>
    </source>
</evidence>
<evidence type="ECO:0008006" key="9">
    <source>
        <dbReference type="Google" id="ProtNLM"/>
    </source>
</evidence>
<dbReference type="GO" id="GO:0032259">
    <property type="term" value="P:methylation"/>
    <property type="evidence" value="ECO:0007669"/>
    <property type="project" value="UniProtKB-KW"/>
</dbReference>
<feature type="domain" description="SET" evidence="6">
    <location>
        <begin position="15"/>
        <end position="121"/>
    </location>
</feature>
<feature type="domain" description="Post-SET" evidence="7">
    <location>
        <begin position="128"/>
        <end position="144"/>
    </location>
</feature>
<name>X0UHF2_9ZZZZ</name>
<evidence type="ECO:0000256" key="3">
    <source>
        <dbReference type="ARBA" id="ARBA00022603"/>
    </source>
</evidence>
<keyword evidence="2" id="KW-0158">Chromosome</keyword>
<dbReference type="InterPro" id="IPR050777">
    <property type="entry name" value="SET2_Histone-Lys_MeTrsfase"/>
</dbReference>
<dbReference type="Gene3D" id="2.170.270.10">
    <property type="entry name" value="SET domain"/>
    <property type="match status" value="1"/>
</dbReference>
<keyword evidence="3" id="KW-0489">Methyltransferase</keyword>
<dbReference type="EMBL" id="BARS01029496">
    <property type="protein sequence ID" value="GAG05184.1"/>
    <property type="molecule type" value="Genomic_DNA"/>
</dbReference>
<evidence type="ECO:0000259" key="6">
    <source>
        <dbReference type="PROSITE" id="PS50280"/>
    </source>
</evidence>